<dbReference type="OrthoDB" id="1536506at2759"/>
<dbReference type="EMBL" id="BKCP01002336">
    <property type="protein sequence ID" value="GER28236.1"/>
    <property type="molecule type" value="Genomic_DNA"/>
</dbReference>
<name>A0A5A7P6U8_STRAF</name>
<keyword evidence="1" id="KW-0808">Transferase</keyword>
<dbReference type="Proteomes" id="UP000325081">
    <property type="component" value="Unassembled WGS sequence"/>
</dbReference>
<organism evidence="1 2">
    <name type="scientific">Striga asiatica</name>
    <name type="common">Asiatic witchweed</name>
    <name type="synonym">Buchnera asiatica</name>
    <dbReference type="NCBI Taxonomy" id="4170"/>
    <lineage>
        <taxon>Eukaryota</taxon>
        <taxon>Viridiplantae</taxon>
        <taxon>Streptophyta</taxon>
        <taxon>Embryophyta</taxon>
        <taxon>Tracheophyta</taxon>
        <taxon>Spermatophyta</taxon>
        <taxon>Magnoliopsida</taxon>
        <taxon>eudicotyledons</taxon>
        <taxon>Gunneridae</taxon>
        <taxon>Pentapetalae</taxon>
        <taxon>asterids</taxon>
        <taxon>lamiids</taxon>
        <taxon>Lamiales</taxon>
        <taxon>Orobanchaceae</taxon>
        <taxon>Buchnereae</taxon>
        <taxon>Striga</taxon>
    </lineage>
</organism>
<dbReference type="AlphaFoldDB" id="A0A5A7P6U8"/>
<sequence length="110" mass="11725">MRAERIAAGLHSGWAAFSRAARPLTWGHDMDVPEIMLNKTLRLSISKPVGPSASVHPARMLTPGAMRSGFRISGVIRLGPLELKAATTGEGLTSTLVIPRNIMVALALDL</sequence>
<keyword evidence="1" id="KW-0032">Aminotransferase</keyword>
<protein>
    <submittedName>
        <fullName evidence="1">Aminotransferase class I and II</fullName>
    </submittedName>
</protein>
<evidence type="ECO:0000313" key="1">
    <source>
        <dbReference type="EMBL" id="GER28236.1"/>
    </source>
</evidence>
<reference evidence="2" key="1">
    <citation type="journal article" date="2019" name="Curr. Biol.">
        <title>Genome Sequence of Striga asiatica Provides Insight into the Evolution of Plant Parasitism.</title>
        <authorList>
            <person name="Yoshida S."/>
            <person name="Kim S."/>
            <person name="Wafula E.K."/>
            <person name="Tanskanen J."/>
            <person name="Kim Y.M."/>
            <person name="Honaas L."/>
            <person name="Yang Z."/>
            <person name="Spallek T."/>
            <person name="Conn C.E."/>
            <person name="Ichihashi Y."/>
            <person name="Cheong K."/>
            <person name="Cui S."/>
            <person name="Der J.P."/>
            <person name="Gundlach H."/>
            <person name="Jiao Y."/>
            <person name="Hori C."/>
            <person name="Ishida J.K."/>
            <person name="Kasahara H."/>
            <person name="Kiba T."/>
            <person name="Kim M.S."/>
            <person name="Koo N."/>
            <person name="Laohavisit A."/>
            <person name="Lee Y.H."/>
            <person name="Lumba S."/>
            <person name="McCourt P."/>
            <person name="Mortimer J.C."/>
            <person name="Mutuku J.M."/>
            <person name="Nomura T."/>
            <person name="Sasaki-Sekimoto Y."/>
            <person name="Seto Y."/>
            <person name="Wang Y."/>
            <person name="Wakatake T."/>
            <person name="Sakakibara H."/>
            <person name="Demura T."/>
            <person name="Yamaguchi S."/>
            <person name="Yoneyama K."/>
            <person name="Manabe R.I."/>
            <person name="Nelson D.C."/>
            <person name="Schulman A.H."/>
            <person name="Timko M.P."/>
            <person name="dePamphilis C.W."/>
            <person name="Choi D."/>
            <person name="Shirasu K."/>
        </authorList>
    </citation>
    <scope>NUCLEOTIDE SEQUENCE [LARGE SCALE GENOMIC DNA]</scope>
    <source>
        <strain evidence="2">cv. UVA1</strain>
    </source>
</reference>
<dbReference type="GO" id="GO:0008483">
    <property type="term" value="F:transaminase activity"/>
    <property type="evidence" value="ECO:0007669"/>
    <property type="project" value="UniProtKB-KW"/>
</dbReference>
<keyword evidence="2" id="KW-1185">Reference proteome</keyword>
<proteinExistence type="predicted"/>
<accession>A0A5A7P6U8</accession>
<comment type="caution">
    <text evidence="1">The sequence shown here is derived from an EMBL/GenBank/DDBJ whole genome shotgun (WGS) entry which is preliminary data.</text>
</comment>
<evidence type="ECO:0000313" key="2">
    <source>
        <dbReference type="Proteomes" id="UP000325081"/>
    </source>
</evidence>
<gene>
    <name evidence="1" type="ORF">STAS_04010</name>
</gene>